<dbReference type="Gene3D" id="3.90.550.10">
    <property type="entry name" value="Spore Coat Polysaccharide Biosynthesis Protein SpsA, Chain A"/>
    <property type="match status" value="1"/>
</dbReference>
<reference evidence="4" key="1">
    <citation type="submission" date="2023-07" db="EMBL/GenBank/DDBJ databases">
        <authorList>
            <person name="Kim M."/>
        </authorList>
    </citation>
    <scope>NUCLEOTIDE SEQUENCE</scope>
    <source>
        <strain evidence="4">BIUV-7</strain>
    </source>
</reference>
<dbReference type="NCBIfam" id="NF003950">
    <property type="entry name" value="PRK05450.1-3"/>
    <property type="match status" value="1"/>
</dbReference>
<keyword evidence="1" id="KW-0808">Transferase</keyword>
<dbReference type="EMBL" id="JAUOTP010000002">
    <property type="protein sequence ID" value="MDO6413689.1"/>
    <property type="molecule type" value="Genomic_DNA"/>
</dbReference>
<keyword evidence="3" id="KW-0448">Lipopolysaccharide biosynthesis</keyword>
<gene>
    <name evidence="4" type="ORF">Q4F19_04770</name>
</gene>
<evidence type="ECO:0000256" key="3">
    <source>
        <dbReference type="ARBA" id="ARBA00022985"/>
    </source>
</evidence>
<dbReference type="InterPro" id="IPR029044">
    <property type="entry name" value="Nucleotide-diphossugar_trans"/>
</dbReference>
<comment type="caution">
    <text evidence="4">The sequence shown here is derived from an EMBL/GenBank/DDBJ whole genome shotgun (WGS) entry which is preliminary data.</text>
</comment>
<dbReference type="PANTHER" id="PTHR42866:SF2">
    <property type="entry name" value="3-DEOXY-MANNO-OCTULOSONATE CYTIDYLYLTRANSFERASE, MITOCHONDRIAL"/>
    <property type="match status" value="1"/>
</dbReference>
<proteinExistence type="predicted"/>
<dbReference type="Pfam" id="PF02348">
    <property type="entry name" value="CTP_transf_3"/>
    <property type="match status" value="1"/>
</dbReference>
<sequence length="266" mass="28376">MTAAILIPARYASSRYPGKPLALLIGAGGEAKPLIRRTWEAGCQVRDIATLVIATDDDRIAAAARGFGAEVAMTPEECANGTERCAAALPALPDDIDIFVNLQGDAPLTPPHFLTALLEAMAADPTIQVATPAIRATPEVQRRLFADQAQGCVGGTTLATDSRGDALYFSKSVIPHIPRARIGDPTLPLFLHVGVYAYRRSALEGYAAAPASPLELLEGLEQIRFLDMRVPVRVVEVDPKGCDIWELNNPEDAPVIETALACRGIE</sequence>
<dbReference type="GO" id="GO:0016779">
    <property type="term" value="F:nucleotidyltransferase activity"/>
    <property type="evidence" value="ECO:0007669"/>
    <property type="project" value="UniProtKB-KW"/>
</dbReference>
<protein>
    <submittedName>
        <fullName evidence="4">3-deoxy-manno-octulosonate cytidylyltransferase</fullName>
    </submittedName>
</protein>
<dbReference type="PANTHER" id="PTHR42866">
    <property type="entry name" value="3-DEOXY-MANNO-OCTULOSONATE CYTIDYLYLTRANSFERASE"/>
    <property type="match status" value="1"/>
</dbReference>
<keyword evidence="2 4" id="KW-0548">Nucleotidyltransferase</keyword>
<accession>A0ABT8Y5U2</accession>
<dbReference type="SUPFAM" id="SSF53448">
    <property type="entry name" value="Nucleotide-diphospho-sugar transferases"/>
    <property type="match status" value="1"/>
</dbReference>
<evidence type="ECO:0000313" key="4">
    <source>
        <dbReference type="EMBL" id="MDO6413689.1"/>
    </source>
</evidence>
<dbReference type="NCBIfam" id="NF003952">
    <property type="entry name" value="PRK05450.1-5"/>
    <property type="match status" value="1"/>
</dbReference>
<name>A0ABT8Y5U2_9SPHN</name>
<evidence type="ECO:0000313" key="5">
    <source>
        <dbReference type="Proteomes" id="UP001169764"/>
    </source>
</evidence>
<dbReference type="RefSeq" id="WP_303540320.1">
    <property type="nucleotide sequence ID" value="NZ_JAUOTP010000002.1"/>
</dbReference>
<organism evidence="4 5">
    <name type="scientific">Sphingomonas natans</name>
    <dbReference type="NCBI Taxonomy" id="3063330"/>
    <lineage>
        <taxon>Bacteria</taxon>
        <taxon>Pseudomonadati</taxon>
        <taxon>Pseudomonadota</taxon>
        <taxon>Alphaproteobacteria</taxon>
        <taxon>Sphingomonadales</taxon>
        <taxon>Sphingomonadaceae</taxon>
        <taxon>Sphingomonas</taxon>
    </lineage>
</organism>
<evidence type="ECO:0000256" key="1">
    <source>
        <dbReference type="ARBA" id="ARBA00022679"/>
    </source>
</evidence>
<dbReference type="CDD" id="cd02517">
    <property type="entry name" value="CMP-KDO-Synthetase"/>
    <property type="match status" value="1"/>
</dbReference>
<dbReference type="InterPro" id="IPR004528">
    <property type="entry name" value="KdsB"/>
</dbReference>
<dbReference type="Proteomes" id="UP001169764">
    <property type="component" value="Unassembled WGS sequence"/>
</dbReference>
<dbReference type="InterPro" id="IPR003329">
    <property type="entry name" value="Cytidylyl_trans"/>
</dbReference>
<keyword evidence="5" id="KW-1185">Reference proteome</keyword>
<evidence type="ECO:0000256" key="2">
    <source>
        <dbReference type="ARBA" id="ARBA00022695"/>
    </source>
</evidence>